<dbReference type="Gene3D" id="3.40.50.300">
    <property type="entry name" value="P-loop containing nucleotide triphosphate hydrolases"/>
    <property type="match status" value="2"/>
</dbReference>
<dbReference type="EMBL" id="JAAEDI010000020">
    <property type="protein sequence ID" value="MBR0651689.1"/>
    <property type="molecule type" value="Genomic_DNA"/>
</dbReference>
<dbReference type="PANTHER" id="PTHR43297:SF2">
    <property type="entry name" value="DIPEPTIDE TRANSPORT ATP-BINDING PROTEIN DPPD"/>
    <property type="match status" value="1"/>
</dbReference>
<dbReference type="GO" id="GO:0005524">
    <property type="term" value="F:ATP binding"/>
    <property type="evidence" value="ECO:0007669"/>
    <property type="project" value="UniProtKB-KW"/>
</dbReference>
<accession>A0ABS5EKY7</accession>
<dbReference type="SMART" id="SM00382">
    <property type="entry name" value="AAA"/>
    <property type="match status" value="2"/>
</dbReference>
<comment type="similarity">
    <text evidence="2">Belongs to the ABC transporter superfamily.</text>
</comment>
<keyword evidence="6 9" id="KW-0067">ATP-binding</keyword>
<evidence type="ECO:0000256" key="7">
    <source>
        <dbReference type="ARBA" id="ARBA00023136"/>
    </source>
</evidence>
<dbReference type="PROSITE" id="PS50893">
    <property type="entry name" value="ABC_TRANSPORTER_2"/>
    <property type="match status" value="2"/>
</dbReference>
<keyword evidence="10" id="KW-1185">Reference proteome</keyword>
<sequence>MVGRDVPGHRDPVRRRGLQLPGRRVARLARPEGGQPVSAPVLDVRGLVTVFHTDAGPVRAVDGVSFAVGKGETLGIVGESGSGKSVTAQSLMRLLDPPARIEGGEVLFEGRDVLTMSRRQLTAWRGAGAAMVFQDSLTGLNPVIRILRQVTEHVVAHGRMDRRAARRHGIDLLRRMGVASPERAAASYPHQFSGGMRQRVMIGIGMANDPKLLIADEPTTALDVTIQAQILDLLGNLNEKFGTAIVLISHDLGVIGTICQRIVVMYAGEVVEEGPTAAVLEDPRHPYAWALANAVPRLDSPVAERLPGIEGAPPDPLAMPAGCRFMPRCPWRLSRCGAERPPLVEVAPGRLARCWVTADGRRLPPRTEPLHAKPPQPSTREPLLVARDLVKHFPLPKKTFFGTREVVHAVNGVSLHVMPGERLGIVGESGCGKSTLARLVTRLHRPDAGDIRFDGQDIATLNGEALRRLRPRLQMVFQDPYASLNPRMRVGDILAEPLLVHGRAASPAEAAGRIASLLELVGLNPAWAARFPHEFSGGQRQRISIARALALEPSLIVADEPVSALDVNVQAQVLNLMLDLRERMGLAYLFIAHDLAVVRAFCDRVAVMYLGRIVEEAPARELFAHPAHPYTVSLLSAVPEPGRQRIVLGGEPPSTLRLPQGCAFRARCPVAQRVCAEPPPLTEIAPGHRVLCHAPGSLKGAA</sequence>
<dbReference type="InterPro" id="IPR003593">
    <property type="entry name" value="AAA+_ATPase"/>
</dbReference>
<evidence type="ECO:0000256" key="2">
    <source>
        <dbReference type="ARBA" id="ARBA00005417"/>
    </source>
</evidence>
<dbReference type="InterPro" id="IPR017871">
    <property type="entry name" value="ABC_transporter-like_CS"/>
</dbReference>
<name>A0ABS5EKY7_9PROT</name>
<comment type="caution">
    <text evidence="9">The sequence shown here is derived from an EMBL/GenBank/DDBJ whole genome shotgun (WGS) entry which is preliminary data.</text>
</comment>
<evidence type="ECO:0000259" key="8">
    <source>
        <dbReference type="PROSITE" id="PS50893"/>
    </source>
</evidence>
<dbReference type="CDD" id="cd03257">
    <property type="entry name" value="ABC_NikE_OppD_transporters"/>
    <property type="match status" value="2"/>
</dbReference>
<keyword evidence="4" id="KW-1003">Cell membrane</keyword>
<dbReference type="PROSITE" id="PS00211">
    <property type="entry name" value="ABC_TRANSPORTER_1"/>
    <property type="match status" value="2"/>
</dbReference>
<evidence type="ECO:0000256" key="5">
    <source>
        <dbReference type="ARBA" id="ARBA00022741"/>
    </source>
</evidence>
<evidence type="ECO:0000313" key="9">
    <source>
        <dbReference type="EMBL" id="MBR0651689.1"/>
    </source>
</evidence>
<gene>
    <name evidence="9" type="ORF">GXW78_18615</name>
</gene>
<comment type="subcellular location">
    <subcellularLocation>
        <location evidence="1">Cell inner membrane</location>
        <topology evidence="1">Peripheral membrane protein</topology>
    </subcellularLocation>
</comment>
<keyword evidence="7" id="KW-0472">Membrane</keyword>
<dbReference type="InterPro" id="IPR050388">
    <property type="entry name" value="ABC_Ni/Peptide_Import"/>
</dbReference>
<dbReference type="Pfam" id="PF08352">
    <property type="entry name" value="oligo_HPY"/>
    <property type="match status" value="2"/>
</dbReference>
<feature type="domain" description="ABC transporter" evidence="8">
    <location>
        <begin position="384"/>
        <end position="635"/>
    </location>
</feature>
<dbReference type="NCBIfam" id="NF008453">
    <property type="entry name" value="PRK11308.1"/>
    <property type="match status" value="2"/>
</dbReference>
<dbReference type="NCBIfam" id="NF007739">
    <property type="entry name" value="PRK10419.1"/>
    <property type="match status" value="2"/>
</dbReference>
<dbReference type="Pfam" id="PF00005">
    <property type="entry name" value="ABC_tran"/>
    <property type="match status" value="2"/>
</dbReference>
<dbReference type="SUPFAM" id="SSF52540">
    <property type="entry name" value="P-loop containing nucleoside triphosphate hydrolases"/>
    <property type="match status" value="2"/>
</dbReference>
<evidence type="ECO:0000256" key="1">
    <source>
        <dbReference type="ARBA" id="ARBA00004417"/>
    </source>
</evidence>
<feature type="domain" description="ABC transporter" evidence="8">
    <location>
        <begin position="42"/>
        <end position="292"/>
    </location>
</feature>
<dbReference type="InterPro" id="IPR013563">
    <property type="entry name" value="Oligopep_ABC_C"/>
</dbReference>
<keyword evidence="5" id="KW-0547">Nucleotide-binding</keyword>
<dbReference type="NCBIfam" id="TIGR01727">
    <property type="entry name" value="oligo_HPY"/>
    <property type="match status" value="2"/>
</dbReference>
<keyword evidence="3" id="KW-0813">Transport</keyword>
<protein>
    <submittedName>
        <fullName evidence="9">ABC transporter ATP-binding protein</fullName>
    </submittedName>
</protein>
<organism evidence="9 10">
    <name type="scientific">Neoroseomonas terrae</name>
    <dbReference type="NCBI Taxonomy" id="424799"/>
    <lineage>
        <taxon>Bacteria</taxon>
        <taxon>Pseudomonadati</taxon>
        <taxon>Pseudomonadota</taxon>
        <taxon>Alphaproteobacteria</taxon>
        <taxon>Acetobacterales</taxon>
        <taxon>Acetobacteraceae</taxon>
        <taxon>Neoroseomonas</taxon>
    </lineage>
</organism>
<evidence type="ECO:0000256" key="6">
    <source>
        <dbReference type="ARBA" id="ARBA00022840"/>
    </source>
</evidence>
<evidence type="ECO:0000256" key="3">
    <source>
        <dbReference type="ARBA" id="ARBA00022448"/>
    </source>
</evidence>
<dbReference type="PANTHER" id="PTHR43297">
    <property type="entry name" value="OLIGOPEPTIDE TRANSPORT ATP-BINDING PROTEIN APPD"/>
    <property type="match status" value="1"/>
</dbReference>
<proteinExistence type="inferred from homology"/>
<dbReference type="InterPro" id="IPR003439">
    <property type="entry name" value="ABC_transporter-like_ATP-bd"/>
</dbReference>
<dbReference type="Proteomes" id="UP000698752">
    <property type="component" value="Unassembled WGS sequence"/>
</dbReference>
<evidence type="ECO:0000256" key="4">
    <source>
        <dbReference type="ARBA" id="ARBA00022475"/>
    </source>
</evidence>
<dbReference type="InterPro" id="IPR027417">
    <property type="entry name" value="P-loop_NTPase"/>
</dbReference>
<reference evidence="10" key="1">
    <citation type="journal article" date="2021" name="Syst. Appl. Microbiol.">
        <title>Roseomonas hellenica sp. nov., isolated from roots of wild-growing Alkanna tinctoria.</title>
        <authorList>
            <person name="Rat A."/>
            <person name="Naranjo H.D."/>
            <person name="Lebbe L."/>
            <person name="Cnockaert M."/>
            <person name="Krigas N."/>
            <person name="Grigoriadou K."/>
            <person name="Maloupa E."/>
            <person name="Willems A."/>
        </authorList>
    </citation>
    <scope>NUCLEOTIDE SEQUENCE [LARGE SCALE GENOMIC DNA]</scope>
    <source>
        <strain evidence="10">LMG 31159</strain>
    </source>
</reference>
<evidence type="ECO:0000313" key="10">
    <source>
        <dbReference type="Proteomes" id="UP000698752"/>
    </source>
</evidence>